<sequence>MSDKKIFILLPDGLGLRNFGYTDFYKKSADNNSEIIFWNITQFPLTDLGYKELKISNAKLHPLTDFYKSAKVQVEFNLNIKKTKDKVYNRYRFPFRYNTVKSAVKSGLINFLTLTHSTNWGLVRIRKKINESERKTLYYHESLTTLEREKPAIVFCTNQRHITTVAPLLAAKDLGIPTATFIFSWDNLPKATMVVETDYYFVWSDYMKDELLFYYPYIKPEQVIVTGSPQFEMHFDKNNLLPKEEFFRQNGLDLSKKYICFSGNDETSSPDDPKYLIDIAEAVRKLNAQGNNIGIIFRKSPVDFSGRFDFILEKYSEEVVFVDPLWKAMSTAWNSILPTIKDDVLFSNLVEYSELLITIGSSTVFDFTAHNKPTAYLRYNQQEQLDKKWDIHKCYSYVHFRSMPSQEVVFWIDNPEEISAAILNAVSNNKRNLDQAQKWFERINQHPPQLASERIWNAINEICKT</sequence>
<dbReference type="KEGG" id="fsn:GS03_01399"/>
<dbReference type="InterPro" id="IPR043148">
    <property type="entry name" value="TagF_C"/>
</dbReference>
<reference evidence="1 2" key="1">
    <citation type="submission" date="2019-04" db="EMBL/GenBank/DDBJ databases">
        <title>Flavobacterium sp. GS03.</title>
        <authorList>
            <person name="Kim H."/>
        </authorList>
    </citation>
    <scope>NUCLEOTIDE SEQUENCE [LARGE SCALE GENOMIC DNA]</scope>
    <source>
        <strain evidence="1 2">GS03</strain>
    </source>
</reference>
<keyword evidence="2" id="KW-1185">Reference proteome</keyword>
<accession>A0A4P7PSK7</accession>
<evidence type="ECO:0000313" key="1">
    <source>
        <dbReference type="EMBL" id="QBZ97901.1"/>
    </source>
</evidence>
<dbReference type="Gene3D" id="3.40.50.12580">
    <property type="match status" value="1"/>
</dbReference>
<dbReference type="EMBL" id="CP038810">
    <property type="protein sequence ID" value="QBZ97901.1"/>
    <property type="molecule type" value="Genomic_DNA"/>
</dbReference>
<evidence type="ECO:0008006" key="3">
    <source>
        <dbReference type="Google" id="ProtNLM"/>
    </source>
</evidence>
<dbReference type="AlphaFoldDB" id="A0A4P7PSK7"/>
<dbReference type="Proteomes" id="UP000296862">
    <property type="component" value="Chromosome"/>
</dbReference>
<proteinExistence type="predicted"/>
<dbReference type="RefSeq" id="WP_136151832.1">
    <property type="nucleotide sequence ID" value="NZ_CP038810.1"/>
</dbReference>
<dbReference type="SUPFAM" id="SSF53756">
    <property type="entry name" value="UDP-Glycosyltransferase/glycogen phosphorylase"/>
    <property type="match status" value="1"/>
</dbReference>
<organism evidence="1 2">
    <name type="scientific">Flavobacterium sangjuense</name>
    <dbReference type="NCBI Taxonomy" id="2518177"/>
    <lineage>
        <taxon>Bacteria</taxon>
        <taxon>Pseudomonadati</taxon>
        <taxon>Bacteroidota</taxon>
        <taxon>Flavobacteriia</taxon>
        <taxon>Flavobacteriales</taxon>
        <taxon>Flavobacteriaceae</taxon>
        <taxon>Flavobacterium</taxon>
    </lineage>
</organism>
<gene>
    <name evidence="1" type="ORF">GS03_01399</name>
</gene>
<protein>
    <recommendedName>
        <fullName evidence="3">UDP-glycosyltransferase</fullName>
    </recommendedName>
</protein>
<dbReference type="OrthoDB" id="913551at2"/>
<evidence type="ECO:0000313" key="2">
    <source>
        <dbReference type="Proteomes" id="UP000296862"/>
    </source>
</evidence>
<name>A0A4P7PSK7_9FLAO</name>